<dbReference type="InterPro" id="IPR005197">
    <property type="entry name" value="Glyco_hydro_71"/>
</dbReference>
<dbReference type="CDD" id="cd11577">
    <property type="entry name" value="GH71"/>
    <property type="match status" value="1"/>
</dbReference>
<gene>
    <name evidence="3" type="ORF">C8A05DRAFT_13776</name>
</gene>
<dbReference type="Pfam" id="PF03659">
    <property type="entry name" value="Glyco_hydro_71"/>
    <property type="match status" value="1"/>
</dbReference>
<name>A0AAN6MNT8_9PEZI</name>
<evidence type="ECO:0000256" key="1">
    <source>
        <dbReference type="SAM" id="MobiDB-lite"/>
    </source>
</evidence>
<keyword evidence="4" id="KW-1185">Reference proteome</keyword>
<dbReference type="EMBL" id="MU855402">
    <property type="protein sequence ID" value="KAK3904345.1"/>
    <property type="molecule type" value="Genomic_DNA"/>
</dbReference>
<evidence type="ECO:0000313" key="4">
    <source>
        <dbReference type="Proteomes" id="UP001303889"/>
    </source>
</evidence>
<keyword evidence="2" id="KW-0732">Signal</keyword>
<feature type="chain" id="PRO_5042899888" evidence="2">
    <location>
        <begin position="20"/>
        <end position="627"/>
    </location>
</feature>
<evidence type="ECO:0000313" key="3">
    <source>
        <dbReference type="EMBL" id="KAK3904345.1"/>
    </source>
</evidence>
<comment type="caution">
    <text evidence="3">The sequence shown here is derived from an EMBL/GenBank/DDBJ whole genome shotgun (WGS) entry which is preliminary data.</text>
</comment>
<organism evidence="3 4">
    <name type="scientific">Staphylotrichum tortipilum</name>
    <dbReference type="NCBI Taxonomy" id="2831512"/>
    <lineage>
        <taxon>Eukaryota</taxon>
        <taxon>Fungi</taxon>
        <taxon>Dikarya</taxon>
        <taxon>Ascomycota</taxon>
        <taxon>Pezizomycotina</taxon>
        <taxon>Sordariomycetes</taxon>
        <taxon>Sordariomycetidae</taxon>
        <taxon>Sordariales</taxon>
        <taxon>Chaetomiaceae</taxon>
        <taxon>Staphylotrichum</taxon>
    </lineage>
</organism>
<dbReference type="Proteomes" id="UP001303889">
    <property type="component" value="Unassembled WGS sequence"/>
</dbReference>
<keyword evidence="3" id="KW-0378">Hydrolase</keyword>
<feature type="region of interest" description="Disordered" evidence="1">
    <location>
        <begin position="497"/>
        <end position="549"/>
    </location>
</feature>
<feature type="compositionally biased region" description="Low complexity" evidence="1">
    <location>
        <begin position="497"/>
        <end position="540"/>
    </location>
</feature>
<reference evidence="3" key="2">
    <citation type="submission" date="2023-05" db="EMBL/GenBank/DDBJ databases">
        <authorList>
            <consortium name="Lawrence Berkeley National Laboratory"/>
            <person name="Steindorff A."/>
            <person name="Hensen N."/>
            <person name="Bonometti L."/>
            <person name="Westerberg I."/>
            <person name="Brannstrom I.O."/>
            <person name="Guillou S."/>
            <person name="Cros-Aarteil S."/>
            <person name="Calhoun S."/>
            <person name="Haridas S."/>
            <person name="Kuo A."/>
            <person name="Mondo S."/>
            <person name="Pangilinan J."/>
            <person name="Riley R."/>
            <person name="Labutti K."/>
            <person name="Andreopoulos B."/>
            <person name="Lipzen A."/>
            <person name="Chen C."/>
            <person name="Yanf M."/>
            <person name="Daum C."/>
            <person name="Ng V."/>
            <person name="Clum A."/>
            <person name="Ohm R."/>
            <person name="Martin F."/>
            <person name="Silar P."/>
            <person name="Natvig D."/>
            <person name="Lalanne C."/>
            <person name="Gautier V."/>
            <person name="Ament-Velasquez S.L."/>
            <person name="Kruys A."/>
            <person name="Hutchinson M.I."/>
            <person name="Powell A.J."/>
            <person name="Barry K."/>
            <person name="Miller A.N."/>
            <person name="Grigoriev I.V."/>
            <person name="Debuchy R."/>
            <person name="Gladieux P."/>
            <person name="Thoren M.H."/>
            <person name="Johannesson H."/>
        </authorList>
    </citation>
    <scope>NUCLEOTIDE SEQUENCE</scope>
    <source>
        <strain evidence="3">CBS 103.79</strain>
    </source>
</reference>
<feature type="signal peptide" evidence="2">
    <location>
        <begin position="1"/>
        <end position="19"/>
    </location>
</feature>
<reference evidence="3" key="1">
    <citation type="journal article" date="2023" name="Mol. Phylogenet. Evol.">
        <title>Genome-scale phylogeny and comparative genomics of the fungal order Sordariales.</title>
        <authorList>
            <person name="Hensen N."/>
            <person name="Bonometti L."/>
            <person name="Westerberg I."/>
            <person name="Brannstrom I.O."/>
            <person name="Guillou S."/>
            <person name="Cros-Aarteil S."/>
            <person name="Calhoun S."/>
            <person name="Haridas S."/>
            <person name="Kuo A."/>
            <person name="Mondo S."/>
            <person name="Pangilinan J."/>
            <person name="Riley R."/>
            <person name="LaButti K."/>
            <person name="Andreopoulos B."/>
            <person name="Lipzen A."/>
            <person name="Chen C."/>
            <person name="Yan M."/>
            <person name="Daum C."/>
            <person name="Ng V."/>
            <person name="Clum A."/>
            <person name="Steindorff A."/>
            <person name="Ohm R.A."/>
            <person name="Martin F."/>
            <person name="Silar P."/>
            <person name="Natvig D.O."/>
            <person name="Lalanne C."/>
            <person name="Gautier V."/>
            <person name="Ament-Velasquez S.L."/>
            <person name="Kruys A."/>
            <person name="Hutchinson M.I."/>
            <person name="Powell A.J."/>
            <person name="Barry K."/>
            <person name="Miller A.N."/>
            <person name="Grigoriev I.V."/>
            <person name="Debuchy R."/>
            <person name="Gladieux P."/>
            <person name="Hiltunen Thoren M."/>
            <person name="Johannesson H."/>
        </authorList>
    </citation>
    <scope>NUCLEOTIDE SEQUENCE</scope>
    <source>
        <strain evidence="3">CBS 103.79</strain>
    </source>
</reference>
<sequence>MLFSSVVLGLLASVGFVGGSPLADTSSLEARASSGDRLVFCHFMIGIVGERTSAVEYDDDMRRAKDAGIDAFALNIGVDGYTDQQLNFAYQSAANNGMKVFISFDFNWYSPGDAGAVGRKIAQYANQPAQLKVDGRVFASSFAGDGLDVNAMRAAAGTNVFFVPNFHPGQASTASLDGAFNWMAWPNDGNNKAPKPGRSVSVEDGDNAYLNWLGGKTYMAPISPWFFTHFGPEVPFSKNWVFPGGSLIFDRWKQVLLKGFPMVELITWNDYGESHYIGPLSSPHFDDGNSKWTNDMPHNGYLELSKPFIAAYKNKDTSVDRYITKDQIIYWYRRTLRSLDCDATDTTAGRPANNASGNYFMGRPDGWESMEDVVYVVTFLTQPGTLTVTSGGQVVQQEMPAGANIMTVPMGVGQQRFSLARGGQVVLQDTSLMDISNVCPCGLYNFNPYVGTIPTGFNDPLGRDGLASLTIGLHVTTCAATPSLGTNPPVTLTSATATITRTSTTGGPSITRTSTSTSNPITSQPPTSSTSVAQPTSSTPGSGQSCNAGTNADGESGNYMGLCSFACSFGYCPPGPCKCTGYGVPGTPPASNGRNGCPLPGEGEGYRGLCSFACNHGYCPETACQYC</sequence>
<dbReference type="GO" id="GO:0051118">
    <property type="term" value="F:glucan endo-1,3-alpha-glucosidase activity"/>
    <property type="evidence" value="ECO:0007669"/>
    <property type="project" value="InterPro"/>
</dbReference>
<dbReference type="AlphaFoldDB" id="A0AAN6MNT8"/>
<evidence type="ECO:0000256" key="2">
    <source>
        <dbReference type="SAM" id="SignalP"/>
    </source>
</evidence>
<accession>A0AAN6MNT8</accession>
<protein>
    <submittedName>
        <fullName evidence="3">Glycoside hydrolase</fullName>
    </submittedName>
</protein>
<dbReference type="Gene3D" id="3.20.20.80">
    <property type="entry name" value="Glycosidases"/>
    <property type="match status" value="1"/>
</dbReference>
<proteinExistence type="predicted"/>